<dbReference type="RefSeq" id="WP_342695068.1">
    <property type="nucleotide sequence ID" value="NZ_JBCGDO010000003.1"/>
</dbReference>
<evidence type="ECO:0000313" key="4">
    <source>
        <dbReference type="Proteomes" id="UP001460072"/>
    </source>
</evidence>
<dbReference type="Proteomes" id="UP001460072">
    <property type="component" value="Unassembled WGS sequence"/>
</dbReference>
<evidence type="ECO:0000256" key="1">
    <source>
        <dbReference type="SAM" id="SignalP"/>
    </source>
</evidence>
<proteinExistence type="predicted"/>
<gene>
    <name evidence="3" type="ORF">WFZ85_04395</name>
</gene>
<comment type="caution">
    <text evidence="3">The sequence shown here is derived from an EMBL/GenBank/DDBJ whole genome shotgun (WGS) entry which is preliminary data.</text>
</comment>
<protein>
    <submittedName>
        <fullName evidence="3">DUF2846 domain-containing protein</fullName>
    </submittedName>
</protein>
<dbReference type="Pfam" id="PF11008">
    <property type="entry name" value="DUF2846"/>
    <property type="match status" value="1"/>
</dbReference>
<feature type="chain" id="PRO_5046513347" evidence="1">
    <location>
        <begin position="20"/>
        <end position="149"/>
    </location>
</feature>
<name>A0ABU9N298_9FLAO</name>
<keyword evidence="1" id="KW-0732">Signal</keyword>
<dbReference type="EMBL" id="JBCGDO010000003">
    <property type="protein sequence ID" value="MEM0541842.1"/>
    <property type="molecule type" value="Genomic_DNA"/>
</dbReference>
<evidence type="ECO:0000259" key="2">
    <source>
        <dbReference type="Pfam" id="PF11008"/>
    </source>
</evidence>
<reference evidence="3 4" key="1">
    <citation type="submission" date="2024-03" db="EMBL/GenBank/DDBJ databases">
        <title>Two novel species of the genus Flavobacterium exhibiting potentially degradation of complex polysaccharides.</title>
        <authorList>
            <person name="Lian X."/>
        </authorList>
    </citation>
    <scope>NUCLEOTIDE SEQUENCE [LARGE SCALE GENOMIC DNA]</scope>
    <source>
        <strain evidence="4">j3</strain>
    </source>
</reference>
<evidence type="ECO:0000313" key="3">
    <source>
        <dbReference type="EMBL" id="MEM0541842.1"/>
    </source>
</evidence>
<feature type="signal peptide" evidence="1">
    <location>
        <begin position="1"/>
        <end position="19"/>
    </location>
</feature>
<dbReference type="InterPro" id="IPR022548">
    <property type="entry name" value="DUF2846"/>
</dbReference>
<sequence>MKKIILFLLILIACSCASTKQFQNFTHNKTLENNKARIYVIRTGFSGGAVSTSLFCDDVLIGKTGGNGFLCWDVEEGKHTIGNTQLIHAGATLGAAHNEDIFVINAKPGKTYYIKQYPRFGGFSFEFLDNEQGERFLKGKSNPKQNYVE</sequence>
<accession>A0ABU9N298</accession>
<organism evidence="3 4">
    <name type="scientific">Flavobacterium aureirubrum</name>
    <dbReference type="NCBI Taxonomy" id="3133147"/>
    <lineage>
        <taxon>Bacteria</taxon>
        <taxon>Pseudomonadati</taxon>
        <taxon>Bacteroidota</taxon>
        <taxon>Flavobacteriia</taxon>
        <taxon>Flavobacteriales</taxon>
        <taxon>Flavobacteriaceae</taxon>
        <taxon>Flavobacterium</taxon>
    </lineage>
</organism>
<dbReference type="PROSITE" id="PS51257">
    <property type="entry name" value="PROKAR_LIPOPROTEIN"/>
    <property type="match status" value="1"/>
</dbReference>
<keyword evidence="4" id="KW-1185">Reference proteome</keyword>
<feature type="domain" description="DUF2846" evidence="2">
    <location>
        <begin position="32"/>
        <end position="120"/>
    </location>
</feature>